<dbReference type="PANTHER" id="PTHR10426:SF88">
    <property type="entry name" value="ADIPOCYTE PLASMA MEMBRANE-ASSOCIATED PROTEIN HEMOMUCIN-RELATED"/>
    <property type="match status" value="1"/>
</dbReference>
<protein>
    <submittedName>
        <fullName evidence="2">Sugar lactone lactonase YvrE</fullName>
    </submittedName>
</protein>
<dbReference type="Pfam" id="PF08450">
    <property type="entry name" value="SGL"/>
    <property type="match status" value="1"/>
</dbReference>
<organism evidence="2 3">
    <name type="scientific">Streptomyces syringium</name>
    <dbReference type="NCBI Taxonomy" id="76729"/>
    <lineage>
        <taxon>Bacteria</taxon>
        <taxon>Bacillati</taxon>
        <taxon>Actinomycetota</taxon>
        <taxon>Actinomycetes</taxon>
        <taxon>Kitasatosporales</taxon>
        <taxon>Streptomycetaceae</taxon>
        <taxon>Streptomyces</taxon>
    </lineage>
</organism>
<reference evidence="2 3" key="1">
    <citation type="submission" date="2021-03" db="EMBL/GenBank/DDBJ databases">
        <title>Sequencing the genomes of 1000 actinobacteria strains.</title>
        <authorList>
            <person name="Klenk H.-P."/>
        </authorList>
    </citation>
    <scope>NUCLEOTIDE SEQUENCE [LARGE SCALE GENOMIC DNA]</scope>
    <source>
        <strain evidence="2 3">DSM 41480</strain>
    </source>
</reference>
<evidence type="ECO:0000313" key="2">
    <source>
        <dbReference type="EMBL" id="MBP2406977.1"/>
    </source>
</evidence>
<dbReference type="InterPro" id="IPR011042">
    <property type="entry name" value="6-blade_b-propeller_TolB-like"/>
</dbReference>
<accession>A0ABS4YEX5</accession>
<sequence length="317" mass="34057">MRLLPLDGAGPEHLALEGSGNLLTGVADGRILRVGTATGRVTEVARTRGRPLGMHHLPDGRLLVCDAYQGLLRVDPATGAVESLLTAAAGEPLNLCSNVTVTRDGTVFVSDSSRRFPLHHWKGDILEHSGTGRVIRWVPGSAAEVVVDGLQFANGLCLAPDESFLVISESGAYRLLRLWLTGGRAGTTDVFADRLPGFPDNLTTSRDGLVWAALAGPRDALLDTLHRHHPALRKALWALPGALLPGPRRTTHVQGRDDRGRLVHDLRRRADNYHLTTSALEHAGTLYLGSLVRRAIAAVPLPPPRAGRETGPENRQA</sequence>
<comment type="caution">
    <text evidence="2">The sequence shown here is derived from an EMBL/GenBank/DDBJ whole genome shotgun (WGS) entry which is preliminary data.</text>
</comment>
<proteinExistence type="predicted"/>
<feature type="domain" description="SMP-30/Gluconolactonase/LRE-like region" evidence="1">
    <location>
        <begin position="26"/>
        <end position="216"/>
    </location>
</feature>
<dbReference type="InterPro" id="IPR013658">
    <property type="entry name" value="SGL"/>
</dbReference>
<dbReference type="PANTHER" id="PTHR10426">
    <property type="entry name" value="STRICTOSIDINE SYNTHASE-RELATED"/>
    <property type="match status" value="1"/>
</dbReference>
<name>A0ABS4YEX5_9ACTN</name>
<evidence type="ECO:0000259" key="1">
    <source>
        <dbReference type="Pfam" id="PF08450"/>
    </source>
</evidence>
<dbReference type="EMBL" id="JAGIOH010000001">
    <property type="protein sequence ID" value="MBP2406977.1"/>
    <property type="molecule type" value="Genomic_DNA"/>
</dbReference>
<gene>
    <name evidence="2" type="ORF">JO379_006446</name>
</gene>
<dbReference type="Proteomes" id="UP001519291">
    <property type="component" value="Unassembled WGS sequence"/>
</dbReference>
<dbReference type="Gene3D" id="2.120.10.30">
    <property type="entry name" value="TolB, C-terminal domain"/>
    <property type="match status" value="1"/>
</dbReference>
<evidence type="ECO:0000313" key="3">
    <source>
        <dbReference type="Proteomes" id="UP001519291"/>
    </source>
</evidence>
<dbReference type="SUPFAM" id="SSF63829">
    <property type="entry name" value="Calcium-dependent phosphotriesterase"/>
    <property type="match status" value="1"/>
</dbReference>
<keyword evidence="3" id="KW-1185">Reference proteome</keyword>